<evidence type="ECO:0000256" key="10">
    <source>
        <dbReference type="SAM" id="MobiDB-lite"/>
    </source>
</evidence>
<evidence type="ECO:0000256" key="5">
    <source>
        <dbReference type="ARBA" id="ARBA00022723"/>
    </source>
</evidence>
<feature type="domain" description="RING-type" evidence="11">
    <location>
        <begin position="107"/>
        <end position="323"/>
    </location>
</feature>
<accession>E3N710</accession>
<dbReference type="OrthoDB" id="1431934at2759"/>
<dbReference type="Proteomes" id="UP000008281">
    <property type="component" value="Unassembled WGS sequence"/>
</dbReference>
<evidence type="ECO:0000256" key="7">
    <source>
        <dbReference type="ARBA" id="ARBA00022771"/>
    </source>
</evidence>
<dbReference type="Pfam" id="PF22191">
    <property type="entry name" value="IBR_1"/>
    <property type="match status" value="1"/>
</dbReference>
<evidence type="ECO:0000256" key="9">
    <source>
        <dbReference type="ARBA" id="ARBA00022833"/>
    </source>
</evidence>
<dbReference type="InParanoid" id="E3N710"/>
<organism evidence="13">
    <name type="scientific">Caenorhabditis remanei</name>
    <name type="common">Caenorhabditis vulgaris</name>
    <dbReference type="NCBI Taxonomy" id="31234"/>
    <lineage>
        <taxon>Eukaryota</taxon>
        <taxon>Metazoa</taxon>
        <taxon>Ecdysozoa</taxon>
        <taxon>Nematoda</taxon>
        <taxon>Chromadorea</taxon>
        <taxon>Rhabditida</taxon>
        <taxon>Rhabditina</taxon>
        <taxon>Rhabditomorpha</taxon>
        <taxon>Rhabditoidea</taxon>
        <taxon>Rhabditidae</taxon>
        <taxon>Peloderinae</taxon>
        <taxon>Caenorhabditis</taxon>
    </lineage>
</organism>
<name>E3N710_CAERE</name>
<evidence type="ECO:0000313" key="13">
    <source>
        <dbReference type="Proteomes" id="UP000008281"/>
    </source>
</evidence>
<keyword evidence="6" id="KW-0677">Repeat</keyword>
<keyword evidence="5" id="KW-0479">Metal-binding</keyword>
<dbReference type="InterPro" id="IPR013083">
    <property type="entry name" value="Znf_RING/FYVE/PHD"/>
</dbReference>
<dbReference type="InterPro" id="IPR045840">
    <property type="entry name" value="Ariadne"/>
</dbReference>
<dbReference type="PANTHER" id="PTHR11685">
    <property type="entry name" value="RBR FAMILY RING FINGER AND IBR DOMAIN-CONTAINING"/>
    <property type="match status" value="1"/>
</dbReference>
<keyword evidence="7" id="KW-0863">Zinc-finger</keyword>
<dbReference type="Pfam" id="PF01485">
    <property type="entry name" value="IBR"/>
    <property type="match status" value="1"/>
</dbReference>
<dbReference type="Gene3D" id="1.20.120.1750">
    <property type="match status" value="1"/>
</dbReference>
<dbReference type="PROSITE" id="PS51873">
    <property type="entry name" value="TRIAD"/>
    <property type="match status" value="1"/>
</dbReference>
<evidence type="ECO:0000256" key="4">
    <source>
        <dbReference type="ARBA" id="ARBA00022679"/>
    </source>
</evidence>
<reference evidence="12" key="1">
    <citation type="submission" date="2007-07" db="EMBL/GenBank/DDBJ databases">
        <title>PCAP assembly of the Caenorhabditis remanei genome.</title>
        <authorList>
            <consortium name="The Caenorhabditis remanei Sequencing Consortium"/>
            <person name="Wilson R.K."/>
        </authorList>
    </citation>
    <scope>NUCLEOTIDE SEQUENCE [LARGE SCALE GENOMIC DNA]</scope>
    <source>
        <strain evidence="12">PB4641</strain>
    </source>
</reference>
<dbReference type="EMBL" id="DS268544">
    <property type="protein sequence ID" value="EFO88353.1"/>
    <property type="molecule type" value="Genomic_DNA"/>
</dbReference>
<comment type="catalytic activity">
    <reaction evidence="1">
        <text>[E2 ubiquitin-conjugating enzyme]-S-ubiquitinyl-L-cysteine + [acceptor protein]-L-lysine = [E2 ubiquitin-conjugating enzyme]-L-cysteine + [acceptor protein]-N(6)-ubiquitinyl-L-lysine.</text>
        <dbReference type="EC" id="2.3.2.31"/>
    </reaction>
</comment>
<gene>
    <name evidence="12" type="ORF">CRE_12258</name>
</gene>
<evidence type="ECO:0000313" key="12">
    <source>
        <dbReference type="EMBL" id="EFO88353.1"/>
    </source>
</evidence>
<dbReference type="EC" id="2.3.2.31" evidence="3"/>
<comment type="similarity">
    <text evidence="2">Belongs to the RBR family. Ariadne subfamily.</text>
</comment>
<dbReference type="Pfam" id="PF21235">
    <property type="entry name" value="UBA_ARI1"/>
    <property type="match status" value="1"/>
</dbReference>
<dbReference type="InterPro" id="IPR002867">
    <property type="entry name" value="IBR_dom"/>
</dbReference>
<evidence type="ECO:0000256" key="3">
    <source>
        <dbReference type="ARBA" id="ARBA00012251"/>
    </source>
</evidence>
<dbReference type="InterPro" id="IPR044066">
    <property type="entry name" value="TRIAD_supradom"/>
</dbReference>
<dbReference type="SUPFAM" id="SSF57850">
    <property type="entry name" value="RING/U-box"/>
    <property type="match status" value="3"/>
</dbReference>
<dbReference type="GO" id="GO:0008270">
    <property type="term" value="F:zinc ion binding"/>
    <property type="evidence" value="ECO:0007669"/>
    <property type="project" value="UniProtKB-KW"/>
</dbReference>
<evidence type="ECO:0000256" key="1">
    <source>
        <dbReference type="ARBA" id="ARBA00001798"/>
    </source>
</evidence>
<dbReference type="InterPro" id="IPR048962">
    <property type="entry name" value="ARIH1-like_UBL"/>
</dbReference>
<dbReference type="InterPro" id="IPR031127">
    <property type="entry name" value="E3_UB_ligase_RBR"/>
</dbReference>
<dbReference type="GO" id="GO:0061630">
    <property type="term" value="F:ubiquitin protein ligase activity"/>
    <property type="evidence" value="ECO:0007669"/>
    <property type="project" value="UniProtKB-EC"/>
</dbReference>
<dbReference type="SMART" id="SM00647">
    <property type="entry name" value="IBR"/>
    <property type="match status" value="2"/>
</dbReference>
<proteinExistence type="inferred from homology"/>
<dbReference type="STRING" id="31234.E3N710"/>
<evidence type="ECO:0000256" key="8">
    <source>
        <dbReference type="ARBA" id="ARBA00022786"/>
    </source>
</evidence>
<sequence>MSSDDEFYLEDVEDDTSEFDSDTENMETEDQGEEVVRVLTYSDIREVMKEKIEEVREILEVNNGVCRVLLQKYAWDKTILLEKFYEDPNFIVNSKIALRASDSSESSNGECDICCDTAPLVGLSCNHTACKECWRAYLTEKINEKKCEIQCMASDCELIIEDDKIQEYLSSDTTVISAFQQLTVDEYVETNHFLTQCSCGMIVESSRSDAHLVVCSCGTRFCFSCGNDSHEPVNCRLLKLWEKKCVGVKNKTSAAADGYSSDKETFNWILSNTKDCPKCVTSIEKNGGCNRITCRSKTCRFEFCWLCMREWSAHGYSSCNTFNAKDEKNRVDSRAELHRFLFFYNRFKSHEQSLELEKKLFQLVKTVNVKMEEMQQKGICWADVLFLRKSVDILSECRQTLMFTYIFAFYLERNNQAIMFDGNQKDLEMAVEQLSGLLEQEMETNDLRVLIQKTQDKSRYVEYRRKVLLDHCTEGMEQDAWVYNA</sequence>
<dbReference type="Pfam" id="PF19422">
    <property type="entry name" value="Ariadne"/>
    <property type="match status" value="1"/>
</dbReference>
<dbReference type="FunFam" id="1.20.120.1750:FF:000007">
    <property type="entry name" value="RBR-type E3 ubiquitin transferase"/>
    <property type="match status" value="1"/>
</dbReference>
<dbReference type="GO" id="GO:0016567">
    <property type="term" value="P:protein ubiquitination"/>
    <property type="evidence" value="ECO:0007669"/>
    <property type="project" value="InterPro"/>
</dbReference>
<feature type="region of interest" description="Disordered" evidence="10">
    <location>
        <begin position="1"/>
        <end position="32"/>
    </location>
</feature>
<keyword evidence="13" id="KW-1185">Reference proteome</keyword>
<dbReference type="HOGENOM" id="CLU_009823_4_2_1"/>
<evidence type="ECO:0000256" key="2">
    <source>
        <dbReference type="ARBA" id="ARBA00005884"/>
    </source>
</evidence>
<dbReference type="OMA" id="HYKWSIS"/>
<dbReference type="AlphaFoldDB" id="E3N710"/>
<keyword evidence="8" id="KW-0833">Ubl conjugation pathway</keyword>
<evidence type="ECO:0000256" key="6">
    <source>
        <dbReference type="ARBA" id="ARBA00022737"/>
    </source>
</evidence>
<dbReference type="eggNOG" id="KOG1815">
    <property type="taxonomic scope" value="Eukaryota"/>
</dbReference>
<dbReference type="Gene3D" id="3.30.40.10">
    <property type="entry name" value="Zinc/RING finger domain, C3HC4 (zinc finger)"/>
    <property type="match status" value="1"/>
</dbReference>
<keyword evidence="4" id="KW-0808">Transferase</keyword>
<protein>
    <recommendedName>
        <fullName evidence="3">RBR-type E3 ubiquitin transferase</fullName>
        <ecNumber evidence="3">2.3.2.31</ecNumber>
    </recommendedName>
</protein>
<keyword evidence="9" id="KW-0862">Zinc</keyword>
<evidence type="ECO:0000259" key="11">
    <source>
        <dbReference type="PROSITE" id="PS51873"/>
    </source>
</evidence>